<dbReference type="PANTHER" id="PTHR43639:SF1">
    <property type="entry name" value="SHORT-CHAIN DEHYDROGENASE_REDUCTASE FAMILY PROTEIN"/>
    <property type="match status" value="1"/>
</dbReference>
<evidence type="ECO:0000256" key="1">
    <source>
        <dbReference type="ARBA" id="ARBA00006484"/>
    </source>
</evidence>
<evidence type="ECO:0000256" key="2">
    <source>
        <dbReference type="ARBA" id="ARBA00023002"/>
    </source>
</evidence>
<reference evidence="3 4" key="1">
    <citation type="submission" date="2020-10" db="EMBL/GenBank/DDBJ databases">
        <title>Sequencing the genomes of 1000 actinobacteria strains.</title>
        <authorList>
            <person name="Klenk H.-P."/>
        </authorList>
    </citation>
    <scope>NUCLEOTIDE SEQUENCE [LARGE SCALE GENOMIC DNA]</scope>
    <source>
        <strain evidence="3 4">DSM 44653</strain>
    </source>
</reference>
<dbReference type="InterPro" id="IPR036291">
    <property type="entry name" value="NAD(P)-bd_dom_sf"/>
</dbReference>
<keyword evidence="2 3" id="KW-0560">Oxidoreductase</keyword>
<sequence>MSSESRVALVTGGARGIGRSLCERLAADGFRVAVNYRANAAAAEELVAALLAAGGDAVALRADVCDADQARDLVRATEAHFGAPTTVLVNNVGEFTLSPVGATSPQRWDAVMASNLNSVFYTTLAALPGMRKARFGRVITLGLSPTVLVRGAPNIAAYAVAKTGVAVLTRSLATEEARHGITVNCVAPGLIDNGHLPPEQAGWMAQRVPAGRLGTGEDIAEAVAYLVSDRADYVSGATLSVAGGWDWDDRPTDHDGQVTDLFEDEAANV</sequence>
<dbReference type="PRINTS" id="PR00081">
    <property type="entry name" value="GDHRDH"/>
</dbReference>
<evidence type="ECO:0000313" key="4">
    <source>
        <dbReference type="Proteomes" id="UP000631670"/>
    </source>
</evidence>
<protein>
    <submittedName>
        <fullName evidence="3">3-oxoacyl-[acyl-carrier protein] reductase</fullName>
        <ecNumber evidence="3">1.1.1.100</ecNumber>
    </submittedName>
</protein>
<dbReference type="EMBL" id="JADBEG010000001">
    <property type="protein sequence ID" value="MBE1501828.1"/>
    <property type="molecule type" value="Genomic_DNA"/>
</dbReference>
<keyword evidence="4" id="KW-1185">Reference proteome</keyword>
<proteinExistence type="inferred from homology"/>
<dbReference type="RefSeq" id="WP_086858368.1">
    <property type="nucleotide sequence ID" value="NZ_JADBEG010000001.1"/>
</dbReference>
<organism evidence="3 4">
    <name type="scientific">Amycolatopsis lexingtonensis</name>
    <dbReference type="NCBI Taxonomy" id="218822"/>
    <lineage>
        <taxon>Bacteria</taxon>
        <taxon>Bacillati</taxon>
        <taxon>Actinomycetota</taxon>
        <taxon>Actinomycetes</taxon>
        <taxon>Pseudonocardiales</taxon>
        <taxon>Pseudonocardiaceae</taxon>
        <taxon>Amycolatopsis</taxon>
    </lineage>
</organism>
<dbReference type="InterPro" id="IPR020904">
    <property type="entry name" value="Sc_DH/Rdtase_CS"/>
</dbReference>
<dbReference type="Gene3D" id="3.40.50.720">
    <property type="entry name" value="NAD(P)-binding Rossmann-like Domain"/>
    <property type="match status" value="1"/>
</dbReference>
<dbReference type="PANTHER" id="PTHR43639">
    <property type="entry name" value="OXIDOREDUCTASE, SHORT-CHAIN DEHYDROGENASE/REDUCTASE FAMILY (AFU_ORTHOLOGUE AFUA_5G02870)"/>
    <property type="match status" value="1"/>
</dbReference>
<evidence type="ECO:0000313" key="3">
    <source>
        <dbReference type="EMBL" id="MBE1501828.1"/>
    </source>
</evidence>
<comment type="similarity">
    <text evidence="1">Belongs to the short-chain dehydrogenases/reductases (SDR) family.</text>
</comment>
<dbReference type="InterPro" id="IPR002347">
    <property type="entry name" value="SDR_fam"/>
</dbReference>
<dbReference type="EC" id="1.1.1.100" evidence="3"/>
<dbReference type="Proteomes" id="UP000631670">
    <property type="component" value="Unassembled WGS sequence"/>
</dbReference>
<gene>
    <name evidence="3" type="ORF">H4696_008928</name>
</gene>
<name>A0ABR9IF64_9PSEU</name>
<dbReference type="PROSITE" id="PS00061">
    <property type="entry name" value="ADH_SHORT"/>
    <property type="match status" value="1"/>
</dbReference>
<accession>A0ABR9IF64</accession>
<comment type="caution">
    <text evidence="3">The sequence shown here is derived from an EMBL/GenBank/DDBJ whole genome shotgun (WGS) entry which is preliminary data.</text>
</comment>
<dbReference type="SUPFAM" id="SSF51735">
    <property type="entry name" value="NAD(P)-binding Rossmann-fold domains"/>
    <property type="match status" value="1"/>
</dbReference>
<dbReference type="Pfam" id="PF13561">
    <property type="entry name" value="adh_short_C2"/>
    <property type="match status" value="1"/>
</dbReference>
<dbReference type="GO" id="GO:0004316">
    <property type="term" value="F:3-oxoacyl-[acyl-carrier-protein] reductase (NADPH) activity"/>
    <property type="evidence" value="ECO:0007669"/>
    <property type="project" value="UniProtKB-EC"/>
</dbReference>